<dbReference type="Pfam" id="PF01209">
    <property type="entry name" value="Ubie_methyltran"/>
    <property type="match status" value="1"/>
</dbReference>
<sequence>MDANLQLRIQRYGWDKAADCYEDGWRDSLALAQRKLLERAGPQPAERVLDIACGTGLVTFPLAEAVGPDGNVIASDLSQRMVDILAGEASARGYCWVESVRAGADAHRMVPDGSIDLVTCALGLMYFPDTRAVMQEVLRVLRPGGRAVFAVWGDRRNCGWADIFPIVDARVKSEVCPLFFRLGTSGALAREMGWAGFELESEDCLSTHLPYDSAERALEAAFAGGPVALAYNRFDEQMREEAHAEYLASIAPFLGDDGYRIPGEFVVCSGRKS</sequence>
<dbReference type="Gene3D" id="3.40.50.150">
    <property type="entry name" value="Vaccinia Virus protein VP39"/>
    <property type="match status" value="1"/>
</dbReference>
<keyword evidence="1" id="KW-0808">Transferase</keyword>
<dbReference type="PANTHER" id="PTHR43591">
    <property type="entry name" value="METHYLTRANSFERASE"/>
    <property type="match status" value="1"/>
</dbReference>
<protein>
    <submittedName>
        <fullName evidence="1">Methyltransferase domain-containing protein</fullName>
    </submittedName>
</protein>
<dbReference type="Proteomes" id="UP000433652">
    <property type="component" value="Unassembled WGS sequence"/>
</dbReference>
<accession>A0A6I4STD1</accession>
<keyword evidence="2" id="KW-1185">Reference proteome</keyword>
<name>A0A6I4STD1_9SPHN</name>
<gene>
    <name evidence="1" type="ORF">GRI89_01745</name>
</gene>
<dbReference type="GO" id="GO:0032259">
    <property type="term" value="P:methylation"/>
    <property type="evidence" value="ECO:0007669"/>
    <property type="project" value="UniProtKB-KW"/>
</dbReference>
<proteinExistence type="predicted"/>
<keyword evidence="1" id="KW-0489">Methyltransferase</keyword>
<dbReference type="RefSeq" id="WP_159791591.1">
    <property type="nucleotide sequence ID" value="NZ_WTYM01000023.1"/>
</dbReference>
<comment type="caution">
    <text evidence="1">The sequence shown here is derived from an EMBL/GenBank/DDBJ whole genome shotgun (WGS) entry which is preliminary data.</text>
</comment>
<dbReference type="OrthoDB" id="9777830at2"/>
<dbReference type="InterPro" id="IPR029063">
    <property type="entry name" value="SAM-dependent_MTases_sf"/>
</dbReference>
<dbReference type="EMBL" id="WTYM01000023">
    <property type="protein sequence ID" value="MXO58267.1"/>
    <property type="molecule type" value="Genomic_DNA"/>
</dbReference>
<dbReference type="AlphaFoldDB" id="A0A6I4STD1"/>
<organism evidence="1 2">
    <name type="scientific">Croceibacterium salegens</name>
    <dbReference type="NCBI Taxonomy" id="1737568"/>
    <lineage>
        <taxon>Bacteria</taxon>
        <taxon>Pseudomonadati</taxon>
        <taxon>Pseudomonadota</taxon>
        <taxon>Alphaproteobacteria</taxon>
        <taxon>Sphingomonadales</taxon>
        <taxon>Erythrobacteraceae</taxon>
        <taxon>Croceibacterium</taxon>
    </lineage>
</organism>
<dbReference type="GO" id="GO:0008168">
    <property type="term" value="F:methyltransferase activity"/>
    <property type="evidence" value="ECO:0007669"/>
    <property type="project" value="UniProtKB-KW"/>
</dbReference>
<dbReference type="PANTHER" id="PTHR43591:SF99">
    <property type="entry name" value="OS06G0646000 PROTEIN"/>
    <property type="match status" value="1"/>
</dbReference>
<evidence type="ECO:0000313" key="1">
    <source>
        <dbReference type="EMBL" id="MXO58267.1"/>
    </source>
</evidence>
<evidence type="ECO:0000313" key="2">
    <source>
        <dbReference type="Proteomes" id="UP000433652"/>
    </source>
</evidence>
<dbReference type="SUPFAM" id="SSF53335">
    <property type="entry name" value="S-adenosyl-L-methionine-dependent methyltransferases"/>
    <property type="match status" value="1"/>
</dbReference>
<reference evidence="1 2" key="1">
    <citation type="submission" date="2019-12" db="EMBL/GenBank/DDBJ databases">
        <title>Genomic-based taxomic classification of the family Erythrobacteraceae.</title>
        <authorList>
            <person name="Xu L."/>
        </authorList>
    </citation>
    <scope>NUCLEOTIDE SEQUENCE [LARGE SCALE GENOMIC DNA]</scope>
    <source>
        <strain evidence="1 2">MCCC 1K01500</strain>
    </source>
</reference>
<dbReference type="CDD" id="cd02440">
    <property type="entry name" value="AdoMet_MTases"/>
    <property type="match status" value="1"/>
</dbReference>